<protein>
    <submittedName>
        <fullName evidence="2">Uncharacterized protein</fullName>
    </submittedName>
</protein>
<evidence type="ECO:0000313" key="2">
    <source>
        <dbReference type="EMBL" id="GAA3943946.1"/>
    </source>
</evidence>
<organism evidence="2 3">
    <name type="scientific">Litoribacillus peritrichatus</name>
    <dbReference type="NCBI Taxonomy" id="718191"/>
    <lineage>
        <taxon>Bacteria</taxon>
        <taxon>Pseudomonadati</taxon>
        <taxon>Pseudomonadota</taxon>
        <taxon>Gammaproteobacteria</taxon>
        <taxon>Oceanospirillales</taxon>
        <taxon>Oceanospirillaceae</taxon>
        <taxon>Litoribacillus</taxon>
    </lineage>
</organism>
<comment type="caution">
    <text evidence="2">The sequence shown here is derived from an EMBL/GenBank/DDBJ whole genome shotgun (WGS) entry which is preliminary data.</text>
</comment>
<dbReference type="Proteomes" id="UP001501565">
    <property type="component" value="Unassembled WGS sequence"/>
</dbReference>
<evidence type="ECO:0000256" key="1">
    <source>
        <dbReference type="SAM" id="SignalP"/>
    </source>
</evidence>
<keyword evidence="3" id="KW-1185">Reference proteome</keyword>
<reference evidence="3" key="1">
    <citation type="journal article" date="2019" name="Int. J. Syst. Evol. Microbiol.">
        <title>The Global Catalogue of Microorganisms (GCM) 10K type strain sequencing project: providing services to taxonomists for standard genome sequencing and annotation.</title>
        <authorList>
            <consortium name="The Broad Institute Genomics Platform"/>
            <consortium name="The Broad Institute Genome Sequencing Center for Infectious Disease"/>
            <person name="Wu L."/>
            <person name="Ma J."/>
        </authorList>
    </citation>
    <scope>NUCLEOTIDE SEQUENCE [LARGE SCALE GENOMIC DNA]</scope>
    <source>
        <strain evidence="3">JCM 17551</strain>
    </source>
</reference>
<feature type="signal peptide" evidence="1">
    <location>
        <begin position="1"/>
        <end position="31"/>
    </location>
</feature>
<dbReference type="RefSeq" id="WP_344800887.1">
    <property type="nucleotide sequence ID" value="NZ_BAABBN010000017.1"/>
</dbReference>
<evidence type="ECO:0000313" key="3">
    <source>
        <dbReference type="Proteomes" id="UP001501565"/>
    </source>
</evidence>
<accession>A0ABP7NDX6</accession>
<proteinExistence type="predicted"/>
<sequence length="237" mass="27005">MKFFVSSFNVTRFLSLLIVTCGIAFNTTAQAGYCKPQKLKSGCSPFAADYFVANPQTQQFQPMQVWYTDQGTFYKKANGELTSWHPKGKKLKFNRWITDSKLVIEYEASDLASLGQNVSWEQVRGLLASKKLDTLHQAETMQWNRHNARRLTNNDHSYQVELIDQYQIPARVIQNGQPTMVLARLYQTEEVVGWLAQLSTFDRMDYADLGDSESDPRVAKLIHQGFVPGHASHSHGH</sequence>
<gene>
    <name evidence="2" type="ORF">GCM10022277_44630</name>
</gene>
<keyword evidence="1" id="KW-0732">Signal</keyword>
<dbReference type="EMBL" id="BAABBN010000017">
    <property type="protein sequence ID" value="GAA3943946.1"/>
    <property type="molecule type" value="Genomic_DNA"/>
</dbReference>
<feature type="chain" id="PRO_5047436580" evidence="1">
    <location>
        <begin position="32"/>
        <end position="237"/>
    </location>
</feature>
<name>A0ABP7NDX6_9GAMM</name>